<comment type="caution">
    <text evidence="3">The sequence shown here is derived from an EMBL/GenBank/DDBJ whole genome shotgun (WGS) entry which is preliminary data.</text>
</comment>
<accession>A0A919MIX5</accession>
<proteinExistence type="predicted"/>
<feature type="compositionally biased region" description="Polar residues" evidence="1">
    <location>
        <begin position="1"/>
        <end position="13"/>
    </location>
</feature>
<dbReference type="SUPFAM" id="SSF47413">
    <property type="entry name" value="lambda repressor-like DNA-binding domains"/>
    <property type="match status" value="1"/>
</dbReference>
<evidence type="ECO:0000259" key="2">
    <source>
        <dbReference type="Pfam" id="PF17765"/>
    </source>
</evidence>
<feature type="domain" description="MmyB-like transcription regulator ligand binding" evidence="2">
    <location>
        <begin position="126"/>
        <end position="241"/>
    </location>
</feature>
<dbReference type="EMBL" id="BOMM01000052">
    <property type="protein sequence ID" value="GIE14115.1"/>
    <property type="molecule type" value="Genomic_DNA"/>
</dbReference>
<evidence type="ECO:0000256" key="1">
    <source>
        <dbReference type="SAM" id="MobiDB-lite"/>
    </source>
</evidence>
<evidence type="ECO:0000313" key="3">
    <source>
        <dbReference type="EMBL" id="GIE14115.1"/>
    </source>
</evidence>
<evidence type="ECO:0000313" key="4">
    <source>
        <dbReference type="Proteomes" id="UP000598174"/>
    </source>
</evidence>
<feature type="region of interest" description="Disordered" evidence="1">
    <location>
        <begin position="1"/>
        <end position="20"/>
    </location>
</feature>
<dbReference type="PANTHER" id="PTHR35010">
    <property type="entry name" value="BLL4672 PROTEIN-RELATED"/>
    <property type="match status" value="1"/>
</dbReference>
<reference evidence="3" key="1">
    <citation type="submission" date="2021-01" db="EMBL/GenBank/DDBJ databases">
        <title>Whole genome shotgun sequence of Actinoplanes ferrugineus NBRC 15555.</title>
        <authorList>
            <person name="Komaki H."/>
            <person name="Tamura T."/>
        </authorList>
    </citation>
    <scope>NUCLEOTIDE SEQUENCE</scope>
    <source>
        <strain evidence="3">NBRC 15555</strain>
    </source>
</reference>
<sequence>MTSEPPTDETTPRQTPPELSDDLARHVHAWRLRLNPDEIPGLHASLPRNRRHRRVSKETVAALTGYSVGWYSALERGVLQNYSDDFLNRVAYTLRLNEAEKSMLFFLATGHALTITVHQSRMRSTPTIQRIVDAQPWPAYVNDEAWDLVAFNEHMSRWFPWVEGHENNIMRWVFTFPEARTQLHNWDTDWGPQMFAQMQFAQARQPENKRLAAVIEEILDVNADARRFQQHPITYPHPDGDHRYLHLPLHKRLQPIELIAFAPLRAQASRLMMLVPIEPDGPKRPH</sequence>
<dbReference type="Pfam" id="PF17765">
    <property type="entry name" value="MLTR_LBD"/>
    <property type="match status" value="1"/>
</dbReference>
<dbReference type="Proteomes" id="UP000598174">
    <property type="component" value="Unassembled WGS sequence"/>
</dbReference>
<dbReference type="Gene3D" id="1.10.260.40">
    <property type="entry name" value="lambda repressor-like DNA-binding domains"/>
    <property type="match status" value="1"/>
</dbReference>
<protein>
    <recommendedName>
        <fullName evidence="2">MmyB-like transcription regulator ligand binding domain-containing protein</fullName>
    </recommendedName>
</protein>
<gene>
    <name evidence="3" type="ORF">Afe05nite_59550</name>
</gene>
<dbReference type="GO" id="GO:0003677">
    <property type="term" value="F:DNA binding"/>
    <property type="evidence" value="ECO:0007669"/>
    <property type="project" value="InterPro"/>
</dbReference>
<dbReference type="RefSeq" id="WP_203820539.1">
    <property type="nucleotide sequence ID" value="NZ_BAAABP010000015.1"/>
</dbReference>
<name>A0A919MIX5_9ACTN</name>
<dbReference type="InterPro" id="IPR041413">
    <property type="entry name" value="MLTR_LBD"/>
</dbReference>
<dbReference type="Gene3D" id="3.30.450.180">
    <property type="match status" value="1"/>
</dbReference>
<dbReference type="AlphaFoldDB" id="A0A919MIX5"/>
<organism evidence="3 4">
    <name type="scientific">Paractinoplanes ferrugineus</name>
    <dbReference type="NCBI Taxonomy" id="113564"/>
    <lineage>
        <taxon>Bacteria</taxon>
        <taxon>Bacillati</taxon>
        <taxon>Actinomycetota</taxon>
        <taxon>Actinomycetes</taxon>
        <taxon>Micromonosporales</taxon>
        <taxon>Micromonosporaceae</taxon>
        <taxon>Paractinoplanes</taxon>
    </lineage>
</organism>
<keyword evidence="4" id="KW-1185">Reference proteome</keyword>
<dbReference type="InterPro" id="IPR010982">
    <property type="entry name" value="Lambda_DNA-bd_dom_sf"/>
</dbReference>